<gene>
    <name evidence="2" type="ORF">HXX76_006286</name>
</gene>
<feature type="compositionally biased region" description="Basic and acidic residues" evidence="1">
    <location>
        <begin position="1"/>
        <end position="18"/>
    </location>
</feature>
<evidence type="ECO:0000313" key="2">
    <source>
        <dbReference type="EMBL" id="KAG2436762.1"/>
    </source>
</evidence>
<sequence>MISTDECARGQEEEQEAAHRRRTGLSVAGVPWWSKWLVVQYLEQCSTFGKQLRTARHKRVRVLSVDDVFGW</sequence>
<organism evidence="2 3">
    <name type="scientific">Chlamydomonas incerta</name>
    <dbReference type="NCBI Taxonomy" id="51695"/>
    <lineage>
        <taxon>Eukaryota</taxon>
        <taxon>Viridiplantae</taxon>
        <taxon>Chlorophyta</taxon>
        <taxon>core chlorophytes</taxon>
        <taxon>Chlorophyceae</taxon>
        <taxon>CS clade</taxon>
        <taxon>Chlamydomonadales</taxon>
        <taxon>Chlamydomonadaceae</taxon>
        <taxon>Chlamydomonas</taxon>
    </lineage>
</organism>
<evidence type="ECO:0000256" key="1">
    <source>
        <dbReference type="SAM" id="MobiDB-lite"/>
    </source>
</evidence>
<name>A0A835T0N1_CHLIN</name>
<keyword evidence="3" id="KW-1185">Reference proteome</keyword>
<proteinExistence type="predicted"/>
<comment type="caution">
    <text evidence="2">The sequence shown here is derived from an EMBL/GenBank/DDBJ whole genome shotgun (WGS) entry which is preliminary data.</text>
</comment>
<dbReference type="EMBL" id="JAEHOC010000012">
    <property type="protein sequence ID" value="KAG2436762.1"/>
    <property type="molecule type" value="Genomic_DNA"/>
</dbReference>
<protein>
    <submittedName>
        <fullName evidence="2">Uncharacterized protein</fullName>
    </submittedName>
</protein>
<dbReference type="AlphaFoldDB" id="A0A835T0N1"/>
<dbReference type="Proteomes" id="UP000650467">
    <property type="component" value="Unassembled WGS sequence"/>
</dbReference>
<accession>A0A835T0N1</accession>
<feature type="region of interest" description="Disordered" evidence="1">
    <location>
        <begin position="1"/>
        <end position="23"/>
    </location>
</feature>
<reference evidence="2" key="1">
    <citation type="journal article" date="2020" name="bioRxiv">
        <title>Comparative genomics of Chlamydomonas.</title>
        <authorList>
            <person name="Craig R.J."/>
            <person name="Hasan A.R."/>
            <person name="Ness R.W."/>
            <person name="Keightley P.D."/>
        </authorList>
    </citation>
    <scope>NUCLEOTIDE SEQUENCE</scope>
    <source>
        <strain evidence="2">SAG 7.73</strain>
    </source>
</reference>
<evidence type="ECO:0000313" key="3">
    <source>
        <dbReference type="Proteomes" id="UP000650467"/>
    </source>
</evidence>